<proteinExistence type="predicted"/>
<comment type="caution">
    <text evidence="1">The sequence shown here is derived from an EMBL/GenBank/DDBJ whole genome shotgun (WGS) entry which is preliminary data.</text>
</comment>
<protein>
    <submittedName>
        <fullName evidence="1">DUF1330 domain-containing protein</fullName>
    </submittedName>
</protein>
<dbReference type="InterPro" id="IPR011008">
    <property type="entry name" value="Dimeric_a/b-barrel"/>
</dbReference>
<accession>A0ABW0EZJ1</accession>
<sequence length="161" mass="17392">MRTYLEPRWEAGRDLVRRGLSGTVVMLNLLRLRPVADYGATPELAPERPISGAEAFDRYVAHTRPHLEASGGSLLFLAEGGPLLIGPETERWDRVMLVRQKSVQDFIAFASNRDYLAGLGHRIAAVADSRLLPAGAAFRGGLTPAAAAATAAFSRDGRVQP</sequence>
<dbReference type="RefSeq" id="WP_377785398.1">
    <property type="nucleotide sequence ID" value="NZ_JBHSLI010000001.1"/>
</dbReference>
<evidence type="ECO:0000313" key="1">
    <source>
        <dbReference type="EMBL" id="MFC5291679.1"/>
    </source>
</evidence>
<gene>
    <name evidence="1" type="ORF">ACFPK2_01605</name>
</gene>
<reference evidence="2" key="1">
    <citation type="journal article" date="2019" name="Int. J. Syst. Evol. Microbiol.">
        <title>The Global Catalogue of Microorganisms (GCM) 10K type strain sequencing project: providing services to taxonomists for standard genome sequencing and annotation.</title>
        <authorList>
            <consortium name="The Broad Institute Genomics Platform"/>
            <consortium name="The Broad Institute Genome Sequencing Center for Infectious Disease"/>
            <person name="Wu L."/>
            <person name="Ma J."/>
        </authorList>
    </citation>
    <scope>NUCLEOTIDE SEQUENCE [LARGE SCALE GENOMIC DNA]</scope>
    <source>
        <strain evidence="2">CGMCC 1.15643</strain>
    </source>
</reference>
<dbReference type="Gene3D" id="3.30.70.100">
    <property type="match status" value="1"/>
</dbReference>
<dbReference type="SUPFAM" id="SSF54909">
    <property type="entry name" value="Dimeric alpha+beta barrel"/>
    <property type="match status" value="1"/>
</dbReference>
<name>A0ABW0EZJ1_9HYPH</name>
<evidence type="ECO:0000313" key="2">
    <source>
        <dbReference type="Proteomes" id="UP001595976"/>
    </source>
</evidence>
<keyword evidence="2" id="KW-1185">Reference proteome</keyword>
<organism evidence="1 2">
    <name type="scientific">Bosea minatitlanensis</name>
    <dbReference type="NCBI Taxonomy" id="128782"/>
    <lineage>
        <taxon>Bacteria</taxon>
        <taxon>Pseudomonadati</taxon>
        <taxon>Pseudomonadota</taxon>
        <taxon>Alphaproteobacteria</taxon>
        <taxon>Hyphomicrobiales</taxon>
        <taxon>Boseaceae</taxon>
        <taxon>Bosea</taxon>
    </lineage>
</organism>
<dbReference type="Proteomes" id="UP001595976">
    <property type="component" value="Unassembled WGS sequence"/>
</dbReference>
<dbReference type="EMBL" id="JBHSLI010000001">
    <property type="protein sequence ID" value="MFC5291679.1"/>
    <property type="molecule type" value="Genomic_DNA"/>
</dbReference>